<evidence type="ECO:0000259" key="1">
    <source>
        <dbReference type="Pfam" id="PF12657"/>
    </source>
</evidence>
<reference evidence="4" key="1">
    <citation type="submission" date="2012-06" db="EMBL/GenBank/DDBJ databases">
        <title>The genome sequence of Coniosporium apollinis CBS 100218.</title>
        <authorList>
            <consortium name="The Broad Institute Genome Sequencing Platform"/>
            <person name="Cuomo C."/>
            <person name="Gorbushina A."/>
            <person name="Noack S."/>
            <person name="Walker B."/>
            <person name="Young S.K."/>
            <person name="Zeng Q."/>
            <person name="Gargeya S."/>
            <person name="Fitzgerald M."/>
            <person name="Haas B."/>
            <person name="Abouelleil A."/>
            <person name="Alvarado L."/>
            <person name="Arachchi H.M."/>
            <person name="Berlin A.M."/>
            <person name="Chapman S.B."/>
            <person name="Goldberg J."/>
            <person name="Griggs A."/>
            <person name="Gujja S."/>
            <person name="Hansen M."/>
            <person name="Howarth C."/>
            <person name="Imamovic A."/>
            <person name="Larimer J."/>
            <person name="McCowan C."/>
            <person name="Montmayeur A."/>
            <person name="Murphy C."/>
            <person name="Neiman D."/>
            <person name="Pearson M."/>
            <person name="Priest M."/>
            <person name="Roberts A."/>
            <person name="Saif S."/>
            <person name="Shea T."/>
            <person name="Sisk P."/>
            <person name="Sykes S."/>
            <person name="Wortman J."/>
            <person name="Nusbaum C."/>
            <person name="Birren B."/>
        </authorList>
    </citation>
    <scope>NUCLEOTIDE SEQUENCE [LARGE SCALE GENOMIC DNA]</scope>
    <source>
        <strain evidence="4">CBS 100218</strain>
    </source>
</reference>
<dbReference type="PANTHER" id="PTHR15496:SF2">
    <property type="entry name" value="GENERAL TRANSCRIPTION FACTOR 3C POLYPEPTIDE 4"/>
    <property type="match status" value="1"/>
</dbReference>
<dbReference type="InterPro" id="IPR024761">
    <property type="entry name" value="TFIIIC_delta_N"/>
</dbReference>
<dbReference type="GO" id="GO:0006384">
    <property type="term" value="P:transcription initiation at RNA polymerase III promoter"/>
    <property type="evidence" value="ECO:0007669"/>
    <property type="project" value="InterPro"/>
</dbReference>
<feature type="domain" description="Transcription factor IIIC 90kDa subunit N-terminal" evidence="1">
    <location>
        <begin position="19"/>
        <end position="494"/>
    </location>
</feature>
<dbReference type="OMA" id="RIRAFAW"/>
<name>R7YUP0_CONA1</name>
<feature type="domain" description="Transcription factor IIIC putative zinc-finger" evidence="2">
    <location>
        <begin position="686"/>
        <end position="815"/>
    </location>
</feature>
<proteinExistence type="predicted"/>
<evidence type="ECO:0000259" key="2">
    <source>
        <dbReference type="Pfam" id="PF12660"/>
    </source>
</evidence>
<gene>
    <name evidence="3" type="ORF">W97_04767</name>
</gene>
<dbReference type="GeneID" id="19902078"/>
<accession>R7YUP0</accession>
<dbReference type="HOGENOM" id="CLU_011098_0_0_1"/>
<dbReference type="RefSeq" id="XP_007780846.1">
    <property type="nucleotide sequence ID" value="XM_007782656.1"/>
</dbReference>
<keyword evidence="4" id="KW-1185">Reference proteome</keyword>
<dbReference type="InterPro" id="IPR044230">
    <property type="entry name" value="GTF3C4"/>
</dbReference>
<protein>
    <recommendedName>
        <fullName evidence="5">Transcription factor IIIC putative zinc-finger domain-containing protein</fullName>
    </recommendedName>
</protein>
<sequence>MHGELVVPAWPSALDCLAWSADCELAVAAGEVVELLIPNSKAQLQSADGALDGTTNPSWENIRIRTNIFSEAELPLHEPAPSRTYSTGEEISSGLVAGLAWSPPGLAKHRRCALAVQTQNLVLSIWESSVNPRQPGSWKRSLIVNRELERYFAKHLTSEEELHGRDAAEVLRLRRRIRTFSWCPSVHTASSQRSSNFNHDPLWSAHLLAVSNDFNEVIILQVQSPYNTLRLDNAQWSARVLAQFSVKQDLSSLKVNPSSLYEEYMNQQRFVLQLAWSPWIASKDGSISSLLAYGTNDTLSCRNLSLSGVSTSAAVEVSKSDGPIEHKLRAPLEGPLRWSPRSDTPHMFLIAFTSDEALCFSIPTKTPRSCSLSTHDLDGRWDPISGIVFSTESLETLWIHFASQTSSPSAPTTNLNLPLQPDAVSESPSWQGHILESQALYSAQHELAGHVLVKQWGLATLPLGDLIASCITLHPSDMLQYETPAEYQSFIAIDRISGSRDSFWLPQDGGTSPLADISAETVLFYVKRWFARNRSTDRSANAVKAILQEIDDKIWSAITERDDPTVASAFELQQTRDHTSLHSDATEYHVLSNDWKRTLYLDRELVKLRYKNLVSLAASYPSLSSAIGPQISLQIIKKILELPQRLCDGSQVSRRILRLCALAFMKFPDSSPEEQHESRDTAPGSIEQCEICNDPIEFENLSWARCSQGHQFTRCSTTFLAVQAPGISKYCGICGKQYLNAQYVFEQDTALNDTDPAVDSTRGSSLKDAPSTNAAVLERARQEQGTNAAEPRPSITLAQLLVAACDLCVYCGGKFVG</sequence>
<dbReference type="PANTHER" id="PTHR15496">
    <property type="entry name" value="GENERAL TRANSCRIPTION FACTOR 3C POLYPEPTIDE 4 FAMILY"/>
    <property type="match status" value="1"/>
</dbReference>
<dbReference type="STRING" id="1168221.R7YUP0"/>
<evidence type="ECO:0000313" key="3">
    <source>
        <dbReference type="EMBL" id="EON65529.1"/>
    </source>
</evidence>
<evidence type="ECO:0000313" key="4">
    <source>
        <dbReference type="Proteomes" id="UP000016924"/>
    </source>
</evidence>
<dbReference type="AlphaFoldDB" id="R7YUP0"/>
<dbReference type="Pfam" id="PF12660">
    <property type="entry name" value="zf-TFIIIC"/>
    <property type="match status" value="1"/>
</dbReference>
<dbReference type="EMBL" id="JH767574">
    <property type="protein sequence ID" value="EON65529.1"/>
    <property type="molecule type" value="Genomic_DNA"/>
</dbReference>
<dbReference type="eggNOG" id="ENOG502SGPH">
    <property type="taxonomic scope" value="Eukaryota"/>
</dbReference>
<dbReference type="Pfam" id="PF12657">
    <property type="entry name" value="TFIIIC_delta"/>
    <property type="match status" value="1"/>
</dbReference>
<evidence type="ECO:0008006" key="5">
    <source>
        <dbReference type="Google" id="ProtNLM"/>
    </source>
</evidence>
<dbReference type="OrthoDB" id="6021743at2759"/>
<dbReference type="GO" id="GO:0000127">
    <property type="term" value="C:transcription factor TFIIIC complex"/>
    <property type="evidence" value="ECO:0007669"/>
    <property type="project" value="InterPro"/>
</dbReference>
<dbReference type="InterPro" id="IPR024764">
    <property type="entry name" value="TFIIIC_Znf"/>
</dbReference>
<organism evidence="3 4">
    <name type="scientific">Coniosporium apollinis (strain CBS 100218)</name>
    <name type="common">Rock-inhabiting black yeast</name>
    <dbReference type="NCBI Taxonomy" id="1168221"/>
    <lineage>
        <taxon>Eukaryota</taxon>
        <taxon>Fungi</taxon>
        <taxon>Dikarya</taxon>
        <taxon>Ascomycota</taxon>
        <taxon>Pezizomycotina</taxon>
        <taxon>Dothideomycetes</taxon>
        <taxon>Dothideomycetes incertae sedis</taxon>
        <taxon>Coniosporium</taxon>
    </lineage>
</organism>
<dbReference type="Proteomes" id="UP000016924">
    <property type="component" value="Unassembled WGS sequence"/>
</dbReference>
<dbReference type="GO" id="GO:0004402">
    <property type="term" value="F:histone acetyltransferase activity"/>
    <property type="evidence" value="ECO:0007669"/>
    <property type="project" value="InterPro"/>
</dbReference>